<keyword evidence="3" id="KW-1185">Reference proteome</keyword>
<dbReference type="InterPro" id="IPR012296">
    <property type="entry name" value="Nuclease_put_TT1808"/>
</dbReference>
<dbReference type="RefSeq" id="WP_164323854.1">
    <property type="nucleotide sequence ID" value="NZ_BMNG01000008.1"/>
</dbReference>
<gene>
    <name evidence="2" type="ORF">GCM10012286_40490</name>
</gene>
<dbReference type="PANTHER" id="PTHR35400">
    <property type="entry name" value="SLR1083 PROTEIN"/>
    <property type="match status" value="1"/>
</dbReference>
<evidence type="ECO:0000313" key="3">
    <source>
        <dbReference type="Proteomes" id="UP000656881"/>
    </source>
</evidence>
<dbReference type="Pfam" id="PF05685">
    <property type="entry name" value="Uma2"/>
    <property type="match status" value="1"/>
</dbReference>
<dbReference type="CDD" id="cd06260">
    <property type="entry name" value="DUF820-like"/>
    <property type="match status" value="1"/>
</dbReference>
<organism evidence="2 3">
    <name type="scientific">Streptomyces lasiicapitis</name>
    <dbReference type="NCBI Taxonomy" id="1923961"/>
    <lineage>
        <taxon>Bacteria</taxon>
        <taxon>Bacillati</taxon>
        <taxon>Actinomycetota</taxon>
        <taxon>Actinomycetes</taxon>
        <taxon>Kitasatosporales</taxon>
        <taxon>Streptomycetaceae</taxon>
        <taxon>Streptomyces</taxon>
    </lineage>
</organism>
<feature type="domain" description="Putative restriction endonuclease" evidence="1">
    <location>
        <begin position="41"/>
        <end position="166"/>
    </location>
</feature>
<proteinExistence type="predicted"/>
<dbReference type="InterPro" id="IPR008538">
    <property type="entry name" value="Uma2"/>
</dbReference>
<accession>A0ABQ2M650</accession>
<dbReference type="EMBL" id="BMNG01000008">
    <property type="protein sequence ID" value="GGO47365.1"/>
    <property type="molecule type" value="Genomic_DNA"/>
</dbReference>
<dbReference type="PANTHER" id="PTHR35400:SF3">
    <property type="entry name" value="SLL1072 PROTEIN"/>
    <property type="match status" value="1"/>
</dbReference>
<sequence length="207" mass="23544">MAAEAHGEHGDQQVSADSENWMYPPEDGWTWDQVQELDVPFDWDLVDGKIVVRGAAKVWHQLVRDRLYMSLALARRAPYAVMSEQWVMFDERNVPKPDVIVFDKTGLDALTLDCIPVAKAVLAIEIVSPGSRKDDRFLKPGMYAEAGIDYYWRVERGEDNVPVVHEFWRHHEAGVYAPSPEQPTHTGKLTTAVPFPVDIDLRGLIEF</sequence>
<comment type="caution">
    <text evidence="2">The sequence shown here is derived from an EMBL/GenBank/DDBJ whole genome shotgun (WGS) entry which is preliminary data.</text>
</comment>
<reference evidence="3" key="1">
    <citation type="journal article" date="2019" name="Int. J. Syst. Evol. Microbiol.">
        <title>The Global Catalogue of Microorganisms (GCM) 10K type strain sequencing project: providing services to taxonomists for standard genome sequencing and annotation.</title>
        <authorList>
            <consortium name="The Broad Institute Genomics Platform"/>
            <consortium name="The Broad Institute Genome Sequencing Center for Infectious Disease"/>
            <person name="Wu L."/>
            <person name="Ma J."/>
        </authorList>
    </citation>
    <scope>NUCLEOTIDE SEQUENCE [LARGE SCALE GENOMIC DNA]</scope>
    <source>
        <strain evidence="3">CGMCC 4.7349</strain>
    </source>
</reference>
<name>A0ABQ2M650_9ACTN</name>
<protein>
    <recommendedName>
        <fullName evidence="1">Putative restriction endonuclease domain-containing protein</fullName>
    </recommendedName>
</protein>
<evidence type="ECO:0000313" key="2">
    <source>
        <dbReference type="EMBL" id="GGO47365.1"/>
    </source>
</evidence>
<evidence type="ECO:0000259" key="1">
    <source>
        <dbReference type="Pfam" id="PF05685"/>
    </source>
</evidence>
<dbReference type="Gene3D" id="3.90.1570.10">
    <property type="entry name" value="tt1808, chain A"/>
    <property type="match status" value="1"/>
</dbReference>
<dbReference type="Proteomes" id="UP000656881">
    <property type="component" value="Unassembled WGS sequence"/>
</dbReference>
<dbReference type="SUPFAM" id="SSF52980">
    <property type="entry name" value="Restriction endonuclease-like"/>
    <property type="match status" value="1"/>
</dbReference>
<dbReference type="InterPro" id="IPR011335">
    <property type="entry name" value="Restrct_endonuc-II-like"/>
</dbReference>